<reference evidence="2 3" key="1">
    <citation type="journal article" date="2014" name="Genome Announc.">
        <title>Trypanosoma cruzi Clone Dm28c Draft Genome Sequence.</title>
        <authorList>
            <person name="Grisard E.C."/>
            <person name="Teixeira S.M."/>
            <person name="de Almeida L.G."/>
            <person name="Stoco P.H."/>
            <person name="Gerber A.L."/>
            <person name="Talavera-Lopez C."/>
            <person name="Lima O.C."/>
            <person name="Andersson B."/>
            <person name="de Vasconcelos A.T."/>
        </authorList>
    </citation>
    <scope>NUCLEOTIDE SEQUENCE [LARGE SCALE GENOMIC DNA]</scope>
    <source>
        <strain evidence="2 3">Dm28c</strain>
    </source>
</reference>
<name>V5B045_TRYCR</name>
<proteinExistence type="predicted"/>
<gene>
    <name evidence="2" type="ORF">TCDM_11560</name>
</gene>
<keyword evidence="1" id="KW-1133">Transmembrane helix</keyword>
<evidence type="ECO:0000256" key="1">
    <source>
        <dbReference type="SAM" id="Phobius"/>
    </source>
</evidence>
<dbReference type="AlphaFoldDB" id="V5B045"/>
<keyword evidence="1" id="KW-0812">Transmembrane</keyword>
<protein>
    <submittedName>
        <fullName evidence="2">Trans-sialidase</fullName>
    </submittedName>
</protein>
<sequence>MQARWCSLLHDTHRCRPAWLHGRSTVTVSFCFYCIEWATLLTLPVCVFCFTGAMRVCVRWSSHASAFCFVFLFDFVVECTHSGGGVCV</sequence>
<dbReference type="VEuPathDB" id="TriTrypDB:TCDM_11560"/>
<evidence type="ECO:0000313" key="2">
    <source>
        <dbReference type="EMBL" id="ESS60894.1"/>
    </source>
</evidence>
<dbReference type="Proteomes" id="UP000017861">
    <property type="component" value="Unassembled WGS sequence"/>
</dbReference>
<accession>V5B045</accession>
<dbReference type="EMBL" id="AYLP01000376">
    <property type="protein sequence ID" value="ESS60894.1"/>
    <property type="molecule type" value="Genomic_DNA"/>
</dbReference>
<comment type="caution">
    <text evidence="2">The sequence shown here is derived from an EMBL/GenBank/DDBJ whole genome shotgun (WGS) entry which is preliminary data.</text>
</comment>
<keyword evidence="1" id="KW-0472">Membrane</keyword>
<feature type="transmembrane region" description="Helical" evidence="1">
    <location>
        <begin position="26"/>
        <end position="50"/>
    </location>
</feature>
<evidence type="ECO:0000313" key="3">
    <source>
        <dbReference type="Proteomes" id="UP000017861"/>
    </source>
</evidence>
<organism evidence="2 3">
    <name type="scientific">Trypanosoma cruzi Dm28c</name>
    <dbReference type="NCBI Taxonomy" id="1416333"/>
    <lineage>
        <taxon>Eukaryota</taxon>
        <taxon>Discoba</taxon>
        <taxon>Euglenozoa</taxon>
        <taxon>Kinetoplastea</taxon>
        <taxon>Metakinetoplastina</taxon>
        <taxon>Trypanosomatida</taxon>
        <taxon>Trypanosomatidae</taxon>
        <taxon>Trypanosoma</taxon>
        <taxon>Schizotrypanum</taxon>
    </lineage>
</organism>
<dbReference type="OrthoDB" id="10599125at2759"/>